<feature type="domain" description="VOC" evidence="4">
    <location>
        <begin position="3"/>
        <end position="134"/>
    </location>
</feature>
<dbReference type="InterPro" id="IPR037523">
    <property type="entry name" value="VOC_core"/>
</dbReference>
<dbReference type="SUPFAM" id="SSF54593">
    <property type="entry name" value="Glyoxalase/Bleomycin resistance protein/Dihydroxybiphenyl dioxygenase"/>
    <property type="match status" value="1"/>
</dbReference>
<name>A0A5E7A434_PSEFL</name>
<dbReference type="Gene3D" id="3.10.180.10">
    <property type="entry name" value="2,3-Dihydroxybiphenyl 1,2-Dioxygenase, domain 1"/>
    <property type="match status" value="1"/>
</dbReference>
<dbReference type="InterPro" id="IPR000335">
    <property type="entry name" value="Bleomycin-R"/>
</dbReference>
<dbReference type="PROSITE" id="PS51819">
    <property type="entry name" value="VOC"/>
    <property type="match status" value="1"/>
</dbReference>
<evidence type="ECO:0000313" key="5">
    <source>
        <dbReference type="EMBL" id="VVN71171.1"/>
    </source>
</evidence>
<comment type="similarity">
    <text evidence="1">Belongs to the bleomycin resistance protein family.</text>
</comment>
<reference evidence="5 6" key="1">
    <citation type="submission" date="2019-09" db="EMBL/GenBank/DDBJ databases">
        <authorList>
            <person name="Chandra G."/>
            <person name="Truman W A."/>
        </authorList>
    </citation>
    <scope>NUCLEOTIDE SEQUENCE [LARGE SCALE GENOMIC DNA]</scope>
    <source>
        <strain evidence="5">PS723</strain>
    </source>
</reference>
<evidence type="ECO:0000259" key="4">
    <source>
        <dbReference type="PROSITE" id="PS51819"/>
    </source>
</evidence>
<dbReference type="Proteomes" id="UP000379480">
    <property type="component" value="Unassembled WGS sequence"/>
</dbReference>
<proteinExistence type="inferred from homology"/>
<dbReference type="EMBL" id="CABVHY010000002">
    <property type="protein sequence ID" value="VVN71171.1"/>
    <property type="molecule type" value="Genomic_DNA"/>
</dbReference>
<evidence type="ECO:0000256" key="1">
    <source>
        <dbReference type="ARBA" id="ARBA00011051"/>
    </source>
</evidence>
<keyword evidence="3" id="KW-0046">Antibiotic resistance</keyword>
<evidence type="ECO:0000256" key="2">
    <source>
        <dbReference type="ARBA" id="ARBA00021572"/>
    </source>
</evidence>
<dbReference type="GO" id="GO:0046677">
    <property type="term" value="P:response to antibiotic"/>
    <property type="evidence" value="ECO:0007669"/>
    <property type="project" value="UniProtKB-KW"/>
</dbReference>
<dbReference type="RefSeq" id="WP_150802028.1">
    <property type="nucleotide sequence ID" value="NZ_CABVHY010000002.1"/>
</dbReference>
<dbReference type="Pfam" id="PF00903">
    <property type="entry name" value="Glyoxalase"/>
    <property type="match status" value="1"/>
</dbReference>
<dbReference type="InterPro" id="IPR004360">
    <property type="entry name" value="Glyas_Fos-R_dOase_dom"/>
</dbReference>
<evidence type="ECO:0000313" key="6">
    <source>
        <dbReference type="Proteomes" id="UP000379480"/>
    </source>
</evidence>
<dbReference type="InterPro" id="IPR029068">
    <property type="entry name" value="Glyas_Bleomycin-R_OHBP_Dase"/>
</dbReference>
<gene>
    <name evidence="5" type="ORF">PS723_00414</name>
</gene>
<sequence>MFSRNKLVPELMVADIKQSLDFWTSLIGFRVAYERPEVGFAYLDLDGAQVMLEQYDPLEGQWVTGVLEAPLGRGINLQIAVDLVEPILQRLASVQWPLFRTCEEVWYRADSVEVGQREFLVQDPDGYLVRLVQSLGERACRL</sequence>
<evidence type="ECO:0000256" key="3">
    <source>
        <dbReference type="ARBA" id="ARBA00023251"/>
    </source>
</evidence>
<dbReference type="AlphaFoldDB" id="A0A5E7A434"/>
<protein>
    <recommendedName>
        <fullName evidence="2">Bleomycin resistance protein</fullName>
    </recommendedName>
</protein>
<accession>A0A5E7A434</accession>
<dbReference type="CDD" id="cd08349">
    <property type="entry name" value="BLMA_like"/>
    <property type="match status" value="1"/>
</dbReference>
<dbReference type="OrthoDB" id="284897at2"/>
<organism evidence="5 6">
    <name type="scientific">Pseudomonas fluorescens</name>
    <dbReference type="NCBI Taxonomy" id="294"/>
    <lineage>
        <taxon>Bacteria</taxon>
        <taxon>Pseudomonadati</taxon>
        <taxon>Pseudomonadota</taxon>
        <taxon>Gammaproteobacteria</taxon>
        <taxon>Pseudomonadales</taxon>
        <taxon>Pseudomonadaceae</taxon>
        <taxon>Pseudomonas</taxon>
    </lineage>
</organism>